<sequence>MTSIAHERFHAVAEEPAYARENAPAVGRSAPAAISLTGLEKSFGANRVLRGINLHIPAGQFVAVIGKSACGKSTLLRILMGLDAPSAGELHFEDADGAQASPNARIVFQEPRLLPWLSVADNVVVGLGDGIDSRAALKAADAVLAEVQLGEKAGEWPARLSGGQRQRVALARALVSRPGVLALDEPLGALDALTRISMQELVNRVWRELGFTAVLVTHDVSEAVHLADRVIVLDEGRIALDLPIPYPHPRRHGHPGLAELEGRLLAAILGTDGGH</sequence>
<reference evidence="9 10" key="1">
    <citation type="submission" date="2019-02" db="EMBL/GenBank/DDBJ databases">
        <title>The genomic architecture of introgression among sibling species of bacteria.</title>
        <authorList>
            <person name="Cavassim M.I.A."/>
            <person name="Moeskjaer S."/>
            <person name="Moslemi C."/>
            <person name="Fields B."/>
            <person name="Bachmann A."/>
            <person name="Vilhjalmsson B."/>
            <person name="Schierup M.H."/>
            <person name="Young J.P.W."/>
            <person name="Andersen S.U."/>
        </authorList>
    </citation>
    <scope>NUCLEOTIDE SEQUENCE [LARGE SCALE GENOMIC DNA]</scope>
    <source>
        <strain evidence="9 10">SM51</strain>
    </source>
</reference>
<proteinExistence type="inferred from homology"/>
<comment type="similarity">
    <text evidence="1">Belongs to the ABC transporter superfamily.</text>
</comment>
<accession>A0ABY1XUK5</accession>
<protein>
    <submittedName>
        <fullName evidence="9">ATP-binding cassette domain-containing protein</fullName>
    </submittedName>
</protein>
<keyword evidence="4" id="KW-0547">Nucleotide-binding</keyword>
<dbReference type="SMART" id="SM00382">
    <property type="entry name" value="AAA"/>
    <property type="match status" value="1"/>
</dbReference>
<keyword evidence="2" id="KW-0813">Transport</keyword>
<keyword evidence="5 9" id="KW-0067">ATP-binding</keyword>
<evidence type="ECO:0000256" key="2">
    <source>
        <dbReference type="ARBA" id="ARBA00022448"/>
    </source>
</evidence>
<dbReference type="PROSITE" id="PS00211">
    <property type="entry name" value="ABC_TRANSPORTER_1"/>
    <property type="match status" value="1"/>
</dbReference>
<dbReference type="InterPro" id="IPR003593">
    <property type="entry name" value="AAA+_ATPase"/>
</dbReference>
<dbReference type="SUPFAM" id="SSF52540">
    <property type="entry name" value="P-loop containing nucleoside triphosphate hydrolases"/>
    <property type="match status" value="1"/>
</dbReference>
<dbReference type="PANTHER" id="PTHR42788:SF17">
    <property type="entry name" value="ALIPHATIC SULFONATES IMPORT ATP-BINDING PROTEIN SSUB"/>
    <property type="match status" value="1"/>
</dbReference>
<evidence type="ECO:0000259" key="8">
    <source>
        <dbReference type="PROSITE" id="PS50893"/>
    </source>
</evidence>
<dbReference type="GO" id="GO:0005524">
    <property type="term" value="F:ATP binding"/>
    <property type="evidence" value="ECO:0007669"/>
    <property type="project" value="UniProtKB-KW"/>
</dbReference>
<comment type="caution">
    <text evidence="9">The sequence shown here is derived from an EMBL/GenBank/DDBJ whole genome shotgun (WGS) entry which is preliminary data.</text>
</comment>
<keyword evidence="7" id="KW-0472">Membrane</keyword>
<keyword evidence="10" id="KW-1185">Reference proteome</keyword>
<dbReference type="Proteomes" id="UP000291302">
    <property type="component" value="Unassembled WGS sequence"/>
</dbReference>
<evidence type="ECO:0000256" key="1">
    <source>
        <dbReference type="ARBA" id="ARBA00005417"/>
    </source>
</evidence>
<keyword evidence="6" id="KW-1278">Translocase</keyword>
<dbReference type="EMBL" id="SILG01000001">
    <property type="protein sequence ID" value="TBE71318.1"/>
    <property type="molecule type" value="Genomic_DNA"/>
</dbReference>
<dbReference type="InterPro" id="IPR017871">
    <property type="entry name" value="ABC_transporter-like_CS"/>
</dbReference>
<evidence type="ECO:0000313" key="9">
    <source>
        <dbReference type="EMBL" id="TBE71318.1"/>
    </source>
</evidence>
<evidence type="ECO:0000256" key="7">
    <source>
        <dbReference type="ARBA" id="ARBA00023136"/>
    </source>
</evidence>
<dbReference type="Gene3D" id="3.40.50.300">
    <property type="entry name" value="P-loop containing nucleotide triphosphate hydrolases"/>
    <property type="match status" value="1"/>
</dbReference>
<organism evidence="9 10">
    <name type="scientific">Rhizobium beringeri</name>
    <dbReference type="NCBI Taxonomy" id="3019934"/>
    <lineage>
        <taxon>Bacteria</taxon>
        <taxon>Pseudomonadati</taxon>
        <taxon>Pseudomonadota</taxon>
        <taxon>Alphaproteobacteria</taxon>
        <taxon>Hyphomicrobiales</taxon>
        <taxon>Rhizobiaceae</taxon>
        <taxon>Rhizobium/Agrobacterium group</taxon>
        <taxon>Rhizobium</taxon>
    </lineage>
</organism>
<keyword evidence="3" id="KW-1003">Cell membrane</keyword>
<dbReference type="RefSeq" id="WP_130806679.1">
    <property type="nucleotide sequence ID" value="NZ_SILG01000001.1"/>
</dbReference>
<evidence type="ECO:0000256" key="5">
    <source>
        <dbReference type="ARBA" id="ARBA00022840"/>
    </source>
</evidence>
<dbReference type="InterPro" id="IPR003439">
    <property type="entry name" value="ABC_transporter-like_ATP-bd"/>
</dbReference>
<feature type="domain" description="ABC transporter" evidence="8">
    <location>
        <begin position="34"/>
        <end position="260"/>
    </location>
</feature>
<evidence type="ECO:0000256" key="3">
    <source>
        <dbReference type="ARBA" id="ARBA00022475"/>
    </source>
</evidence>
<name>A0ABY1XUK5_9HYPH</name>
<evidence type="ECO:0000256" key="6">
    <source>
        <dbReference type="ARBA" id="ARBA00022967"/>
    </source>
</evidence>
<dbReference type="PROSITE" id="PS50893">
    <property type="entry name" value="ABC_TRANSPORTER_2"/>
    <property type="match status" value="1"/>
</dbReference>
<evidence type="ECO:0000256" key="4">
    <source>
        <dbReference type="ARBA" id="ARBA00022741"/>
    </source>
</evidence>
<dbReference type="InterPro" id="IPR027417">
    <property type="entry name" value="P-loop_NTPase"/>
</dbReference>
<dbReference type="PANTHER" id="PTHR42788">
    <property type="entry name" value="TAURINE IMPORT ATP-BINDING PROTEIN-RELATED"/>
    <property type="match status" value="1"/>
</dbReference>
<gene>
    <name evidence="9" type="ORF">ELH03_11435</name>
</gene>
<dbReference type="Pfam" id="PF00005">
    <property type="entry name" value="ABC_tran"/>
    <property type="match status" value="1"/>
</dbReference>
<evidence type="ECO:0000313" key="10">
    <source>
        <dbReference type="Proteomes" id="UP000291302"/>
    </source>
</evidence>
<dbReference type="InterPro" id="IPR050166">
    <property type="entry name" value="ABC_transporter_ATP-bind"/>
</dbReference>